<dbReference type="GO" id="GO:0003838">
    <property type="term" value="F:sterol 24-C-methyltransferase activity"/>
    <property type="evidence" value="ECO:0007669"/>
    <property type="project" value="TreeGrafter"/>
</dbReference>
<organism evidence="3 4">
    <name type="scientific">Kitasatospora xanthocidica</name>
    <dbReference type="NCBI Taxonomy" id="83382"/>
    <lineage>
        <taxon>Bacteria</taxon>
        <taxon>Bacillati</taxon>
        <taxon>Actinomycetota</taxon>
        <taxon>Actinomycetes</taxon>
        <taxon>Kitasatosporales</taxon>
        <taxon>Streptomycetaceae</taxon>
        <taxon>Kitasatospora</taxon>
    </lineage>
</organism>
<protein>
    <submittedName>
        <fullName evidence="3">Methyltransferase domain-containing protein</fullName>
    </submittedName>
</protein>
<keyword evidence="3" id="KW-0489">Methyltransferase</keyword>
<dbReference type="InterPro" id="IPR029063">
    <property type="entry name" value="SAM-dependent_MTases_sf"/>
</dbReference>
<sequence length="284" mass="31850">MSAQGLDLAGLRRVYGRAGSRWFYTRVARNARHWGWTEPGQSKWRLWRAQRQLEDVLGRKLALPAGARVLDAGCGAGVVARAMALRFGLAVTGVDVLDFHLAEAARLSARARMGDRTVFRFGDFHRLPFDDGEFDGAYSMETLVHSYDPPRALAELHRVLRPGGRLVLLGPMSTGPLDEMEPGARALIEPYLDAMTMTGSKVYHAGNLSRLLAEAGFEVEEALDATPYYLPTSEAVYAYFRLPWEILRRFGDPAKWLNLRSTVEMYGVREHVAWYVHTAVKPSR</sequence>
<dbReference type="CDD" id="cd02440">
    <property type="entry name" value="AdoMet_MTases"/>
    <property type="match status" value="1"/>
</dbReference>
<dbReference type="Pfam" id="PF08241">
    <property type="entry name" value="Methyltransf_11"/>
    <property type="match status" value="1"/>
</dbReference>
<evidence type="ECO:0000256" key="1">
    <source>
        <dbReference type="ARBA" id="ARBA00022679"/>
    </source>
</evidence>
<dbReference type="InterPro" id="IPR050447">
    <property type="entry name" value="Erg6_SMT_methyltransf"/>
</dbReference>
<reference evidence="3 4" key="1">
    <citation type="submission" date="2018-08" db="EMBL/GenBank/DDBJ databases">
        <title>Diversity &amp; Physiological Properties of Lignin-Decomposing Actinobacteria from Soil.</title>
        <authorList>
            <person name="Roh S.G."/>
            <person name="Kim S.B."/>
        </authorList>
    </citation>
    <scope>NUCLEOTIDE SEQUENCE [LARGE SCALE GENOMIC DNA]</scope>
    <source>
        <strain evidence="3 4">MMS17-GH009</strain>
    </source>
</reference>
<feature type="domain" description="Methyltransferase type 11" evidence="2">
    <location>
        <begin position="70"/>
        <end position="168"/>
    </location>
</feature>
<evidence type="ECO:0000313" key="3">
    <source>
        <dbReference type="EMBL" id="RGD61733.1"/>
    </source>
</evidence>
<name>A0A373A0S8_9ACTN</name>
<evidence type="ECO:0000259" key="2">
    <source>
        <dbReference type="Pfam" id="PF08241"/>
    </source>
</evidence>
<dbReference type="PANTHER" id="PTHR44068:SF1">
    <property type="entry name" value="HYPOTHETICAL LOC100005854"/>
    <property type="match status" value="1"/>
</dbReference>
<dbReference type="GO" id="GO:0006696">
    <property type="term" value="P:ergosterol biosynthetic process"/>
    <property type="evidence" value="ECO:0007669"/>
    <property type="project" value="TreeGrafter"/>
</dbReference>
<evidence type="ECO:0000313" key="4">
    <source>
        <dbReference type="Proteomes" id="UP000263377"/>
    </source>
</evidence>
<dbReference type="SUPFAM" id="SSF53335">
    <property type="entry name" value="S-adenosyl-L-methionine-dependent methyltransferases"/>
    <property type="match status" value="1"/>
</dbReference>
<dbReference type="EMBL" id="QVIG01000001">
    <property type="protein sequence ID" value="RGD61733.1"/>
    <property type="molecule type" value="Genomic_DNA"/>
</dbReference>
<dbReference type="PANTHER" id="PTHR44068">
    <property type="entry name" value="ZGC:194242"/>
    <property type="match status" value="1"/>
</dbReference>
<gene>
    <name evidence="3" type="ORF">DR950_31875</name>
</gene>
<proteinExistence type="predicted"/>
<dbReference type="AlphaFoldDB" id="A0A373A0S8"/>
<dbReference type="InterPro" id="IPR013216">
    <property type="entry name" value="Methyltransf_11"/>
</dbReference>
<dbReference type="GO" id="GO:0032259">
    <property type="term" value="P:methylation"/>
    <property type="evidence" value="ECO:0007669"/>
    <property type="project" value="UniProtKB-KW"/>
</dbReference>
<accession>A0A373A0S8</accession>
<comment type="caution">
    <text evidence="3">The sequence shown here is derived from an EMBL/GenBank/DDBJ whole genome shotgun (WGS) entry which is preliminary data.</text>
</comment>
<keyword evidence="1 3" id="KW-0808">Transferase</keyword>
<dbReference type="RefSeq" id="WP_074005600.1">
    <property type="nucleotide sequence ID" value="NZ_QVIG01000001.1"/>
</dbReference>
<dbReference type="Gene3D" id="3.40.50.150">
    <property type="entry name" value="Vaccinia Virus protein VP39"/>
    <property type="match status" value="1"/>
</dbReference>
<keyword evidence="4" id="KW-1185">Reference proteome</keyword>
<dbReference type="Proteomes" id="UP000263377">
    <property type="component" value="Unassembled WGS sequence"/>
</dbReference>